<dbReference type="PANTHER" id="PTHR11545:SF18">
    <property type="entry name" value="60S RIBOSOMAL PROTEIN L13A-4"/>
    <property type="match status" value="1"/>
</dbReference>
<comment type="caution">
    <text evidence="6">The sequence shown here is derived from an EMBL/GenBank/DDBJ whole genome shotgun (WGS) entry which is preliminary data.</text>
</comment>
<dbReference type="InterPro" id="IPR002156">
    <property type="entry name" value="RNaseH_domain"/>
</dbReference>
<organism evidence="6 7">
    <name type="scientific">Hibiscus sabdariffa</name>
    <name type="common">roselle</name>
    <dbReference type="NCBI Taxonomy" id="183260"/>
    <lineage>
        <taxon>Eukaryota</taxon>
        <taxon>Viridiplantae</taxon>
        <taxon>Streptophyta</taxon>
        <taxon>Embryophyta</taxon>
        <taxon>Tracheophyta</taxon>
        <taxon>Spermatophyta</taxon>
        <taxon>Magnoliopsida</taxon>
        <taxon>eudicotyledons</taxon>
        <taxon>Gunneridae</taxon>
        <taxon>Pentapetalae</taxon>
        <taxon>rosids</taxon>
        <taxon>malvids</taxon>
        <taxon>Malvales</taxon>
        <taxon>Malvaceae</taxon>
        <taxon>Malvoideae</taxon>
        <taxon>Hibiscus</taxon>
    </lineage>
</organism>
<dbReference type="CDD" id="cd06222">
    <property type="entry name" value="RNase_H_like"/>
    <property type="match status" value="1"/>
</dbReference>
<evidence type="ECO:0000256" key="1">
    <source>
        <dbReference type="ARBA" id="ARBA00006227"/>
    </source>
</evidence>
<dbReference type="InterPro" id="IPR012337">
    <property type="entry name" value="RNaseH-like_sf"/>
</dbReference>
<dbReference type="Proteomes" id="UP001396334">
    <property type="component" value="Unassembled WGS sequence"/>
</dbReference>
<dbReference type="InterPro" id="IPR044730">
    <property type="entry name" value="RNase_H-like_dom_plant"/>
</dbReference>
<dbReference type="InterPro" id="IPR036899">
    <property type="entry name" value="Ribosomal_uL13_sf"/>
</dbReference>
<evidence type="ECO:0000313" key="6">
    <source>
        <dbReference type="EMBL" id="KAK8979783.1"/>
    </source>
</evidence>
<sequence>MVSGSGLCAKKVVVDARHHMLGRLASIVAKELLNGQKVVVVRCEEICMSGGLVRQKMKYMRFLRKRMNTKPSHGPIHFRAPAKIFWRTVRGMIPHKTKRGAAALARLKAYEGVPAPYDKIKRMVIPDALKVLRLQKGHKYCLLGRLSSEVGWNHYDTIRELEKKRKERAQVVYERKKQLNKLRVQADKAAEEKLGSQLDILAPVKICISPSFYLCYKLVHLDEIRFLLGVSSSVSGLSRFFSSNLATLYDGSTESIWHLIPFVVIWTIWLMRNEIVFENKKVDVSQILYVTKSRLTFWFKAKYPDSCLSREDIVVDPSLADKSKTSGQSRFSVMSWTPPPPGVLKLNVDEAVASVGRAGGVGGLLRNNDRKCLLSFSRYVGQVPPLLAEILAIKIDLELFFNSAWRNVDRIIVESDSKVVVEWILNPVICTGIFSHLVKEIVSLVGSNPISFCHISRGCNIDADRLAKRGIG</sequence>
<dbReference type="SUPFAM" id="SSF53098">
    <property type="entry name" value="Ribonuclease H-like"/>
    <property type="match status" value="1"/>
</dbReference>
<dbReference type="Gene3D" id="3.90.1180.10">
    <property type="entry name" value="Ribosomal protein L13"/>
    <property type="match status" value="1"/>
</dbReference>
<evidence type="ECO:0000256" key="4">
    <source>
        <dbReference type="RuleBase" id="RU003877"/>
    </source>
</evidence>
<dbReference type="InterPro" id="IPR023563">
    <property type="entry name" value="Ribosomal_uL13_CS"/>
</dbReference>
<name>A0ABR2NUB5_9ROSI</name>
<feature type="domain" description="RNase H type-1" evidence="5">
    <location>
        <begin position="349"/>
        <end position="469"/>
    </location>
</feature>
<dbReference type="Pfam" id="PF13456">
    <property type="entry name" value="RVT_3"/>
    <property type="match status" value="1"/>
</dbReference>
<dbReference type="EMBL" id="JBBPBN010000099">
    <property type="protein sequence ID" value="KAK8979783.1"/>
    <property type="molecule type" value="Genomic_DNA"/>
</dbReference>
<evidence type="ECO:0000256" key="3">
    <source>
        <dbReference type="ARBA" id="ARBA00023274"/>
    </source>
</evidence>
<keyword evidence="7" id="KW-1185">Reference proteome</keyword>
<keyword evidence="2 4" id="KW-0689">Ribosomal protein</keyword>
<evidence type="ECO:0000256" key="2">
    <source>
        <dbReference type="ARBA" id="ARBA00022980"/>
    </source>
</evidence>
<keyword evidence="3 4" id="KW-0687">Ribonucleoprotein</keyword>
<proteinExistence type="inferred from homology"/>
<protein>
    <recommendedName>
        <fullName evidence="5">RNase H type-1 domain-containing protein</fullName>
    </recommendedName>
</protein>
<dbReference type="PROSITE" id="PS00783">
    <property type="entry name" value="RIBOSOMAL_L13"/>
    <property type="match status" value="1"/>
</dbReference>
<dbReference type="NCBIfam" id="TIGR01077">
    <property type="entry name" value="L13_A_E"/>
    <property type="match status" value="1"/>
</dbReference>
<evidence type="ECO:0000259" key="5">
    <source>
        <dbReference type="Pfam" id="PF13456"/>
    </source>
</evidence>
<dbReference type="Pfam" id="PF00572">
    <property type="entry name" value="Ribosomal_L13"/>
    <property type="match status" value="1"/>
</dbReference>
<evidence type="ECO:0000313" key="7">
    <source>
        <dbReference type="Proteomes" id="UP001396334"/>
    </source>
</evidence>
<dbReference type="HAMAP" id="MF_01366">
    <property type="entry name" value="Ribosomal_uL13"/>
    <property type="match status" value="1"/>
</dbReference>
<dbReference type="InterPro" id="IPR005755">
    <property type="entry name" value="Ribosomal_uL13_euk/arc"/>
</dbReference>
<dbReference type="CDD" id="cd00392">
    <property type="entry name" value="Ribosomal_L13"/>
    <property type="match status" value="1"/>
</dbReference>
<dbReference type="InterPro" id="IPR005822">
    <property type="entry name" value="Ribosomal_uL13"/>
</dbReference>
<accession>A0ABR2NUB5</accession>
<gene>
    <name evidence="6" type="ORF">V6N11_065986</name>
</gene>
<reference evidence="6 7" key="1">
    <citation type="journal article" date="2024" name="G3 (Bethesda)">
        <title>Genome assembly of Hibiscus sabdariffa L. provides insights into metabolisms of medicinal natural products.</title>
        <authorList>
            <person name="Kim T."/>
        </authorList>
    </citation>
    <scope>NUCLEOTIDE SEQUENCE [LARGE SCALE GENOMIC DNA]</scope>
    <source>
        <strain evidence="6">TK-2024</strain>
        <tissue evidence="6">Old leaves</tissue>
    </source>
</reference>
<comment type="similarity">
    <text evidence="1 4">Belongs to the universal ribosomal protein uL13 family.</text>
</comment>
<dbReference type="SUPFAM" id="SSF52161">
    <property type="entry name" value="Ribosomal protein L13"/>
    <property type="match status" value="1"/>
</dbReference>
<dbReference type="InterPro" id="IPR036397">
    <property type="entry name" value="RNaseH_sf"/>
</dbReference>
<dbReference type="Gene3D" id="3.30.420.10">
    <property type="entry name" value="Ribonuclease H-like superfamily/Ribonuclease H"/>
    <property type="match status" value="1"/>
</dbReference>
<dbReference type="Gene3D" id="6.10.250.3250">
    <property type="match status" value="1"/>
</dbReference>
<dbReference type="PANTHER" id="PTHR11545">
    <property type="entry name" value="RIBOSOMAL PROTEIN L13"/>
    <property type="match status" value="1"/>
</dbReference>